<gene>
    <name evidence="1" type="ORF">VB776_13305</name>
</gene>
<evidence type="ECO:0000313" key="1">
    <source>
        <dbReference type="EMBL" id="MEA5403899.1"/>
    </source>
</evidence>
<dbReference type="RefSeq" id="WP_323330432.1">
    <property type="nucleotide sequence ID" value="NZ_JAYGIL010000015.1"/>
</dbReference>
<keyword evidence="2" id="KW-1185">Reference proteome</keyword>
<proteinExistence type="predicted"/>
<accession>A0ABU5S653</accession>
<protein>
    <submittedName>
        <fullName evidence="1">Uncharacterized protein</fullName>
    </submittedName>
</protein>
<organism evidence="1 2">
    <name type="scientific">Arcicella gelida</name>
    <dbReference type="NCBI Taxonomy" id="2984195"/>
    <lineage>
        <taxon>Bacteria</taxon>
        <taxon>Pseudomonadati</taxon>
        <taxon>Bacteroidota</taxon>
        <taxon>Cytophagia</taxon>
        <taxon>Cytophagales</taxon>
        <taxon>Flectobacillaceae</taxon>
        <taxon>Arcicella</taxon>
    </lineage>
</organism>
<dbReference type="Proteomes" id="UP001303899">
    <property type="component" value="Unassembled WGS sequence"/>
</dbReference>
<reference evidence="1 2" key="1">
    <citation type="submission" date="2023-12" db="EMBL/GenBank/DDBJ databases">
        <title>Novel species of the genus Arcicella isolated from rivers.</title>
        <authorList>
            <person name="Lu H."/>
        </authorList>
    </citation>
    <scope>NUCLEOTIDE SEQUENCE [LARGE SCALE GENOMIC DNA]</scope>
    <source>
        <strain evidence="1 2">DC2W</strain>
    </source>
</reference>
<dbReference type="EMBL" id="JAYGIL010000015">
    <property type="protein sequence ID" value="MEA5403899.1"/>
    <property type="molecule type" value="Genomic_DNA"/>
</dbReference>
<sequence>MNFSDYLKKILDIYPRDIDFLSEGFEKHEIIQQIRRTFEIESQKQFPQFEALLKSLEEKYFNVLSNYGLSFRSLDIRIKVSEDADFFIDISISMLIPFHCIICWRPESPEKNYYQVEVYSPDYDQYIDEINRLVKQNFESELIDNKTISKVLLNLEVEGNTVENSAIVYNLFFATFPITFLK</sequence>
<evidence type="ECO:0000313" key="2">
    <source>
        <dbReference type="Proteomes" id="UP001303899"/>
    </source>
</evidence>
<comment type="caution">
    <text evidence="1">The sequence shown here is derived from an EMBL/GenBank/DDBJ whole genome shotgun (WGS) entry which is preliminary data.</text>
</comment>
<name>A0ABU5S653_9BACT</name>